<keyword evidence="3" id="KW-1185">Reference proteome</keyword>
<feature type="region of interest" description="Disordered" evidence="1">
    <location>
        <begin position="232"/>
        <end position="444"/>
    </location>
</feature>
<dbReference type="AlphaFoldDB" id="A0A9Q8PHT4"/>
<evidence type="ECO:0000313" key="3">
    <source>
        <dbReference type="Proteomes" id="UP000756132"/>
    </source>
</evidence>
<dbReference type="EMBL" id="CP090172">
    <property type="protein sequence ID" value="UJO22672.1"/>
    <property type="molecule type" value="Genomic_DNA"/>
</dbReference>
<gene>
    <name evidence="2" type="ORF">CLAFUR5_11881</name>
</gene>
<proteinExistence type="predicted"/>
<organism evidence="2 3">
    <name type="scientific">Passalora fulva</name>
    <name type="common">Tomato leaf mold</name>
    <name type="synonym">Cladosporium fulvum</name>
    <dbReference type="NCBI Taxonomy" id="5499"/>
    <lineage>
        <taxon>Eukaryota</taxon>
        <taxon>Fungi</taxon>
        <taxon>Dikarya</taxon>
        <taxon>Ascomycota</taxon>
        <taxon>Pezizomycotina</taxon>
        <taxon>Dothideomycetes</taxon>
        <taxon>Dothideomycetidae</taxon>
        <taxon>Mycosphaerellales</taxon>
        <taxon>Mycosphaerellaceae</taxon>
        <taxon>Fulvia</taxon>
    </lineage>
</organism>
<feature type="compositionally biased region" description="Polar residues" evidence="1">
    <location>
        <begin position="341"/>
        <end position="359"/>
    </location>
</feature>
<feature type="compositionally biased region" description="Polar residues" evidence="1">
    <location>
        <begin position="268"/>
        <end position="280"/>
    </location>
</feature>
<dbReference type="GeneID" id="71991759"/>
<dbReference type="RefSeq" id="XP_047767038.1">
    <property type="nucleotide sequence ID" value="XM_047911029.1"/>
</dbReference>
<dbReference type="Proteomes" id="UP000756132">
    <property type="component" value="Chromosome 10"/>
</dbReference>
<evidence type="ECO:0000256" key="1">
    <source>
        <dbReference type="SAM" id="MobiDB-lite"/>
    </source>
</evidence>
<accession>A0A9Q8PHT4</accession>
<reference evidence="2" key="1">
    <citation type="submission" date="2021-12" db="EMBL/GenBank/DDBJ databases">
        <authorList>
            <person name="Zaccaron A."/>
            <person name="Stergiopoulos I."/>
        </authorList>
    </citation>
    <scope>NUCLEOTIDE SEQUENCE</scope>
    <source>
        <strain evidence="2">Race5_Kim</strain>
    </source>
</reference>
<dbReference type="KEGG" id="ffu:CLAFUR5_11881"/>
<protein>
    <submittedName>
        <fullName evidence="2">Uncharacterized protein</fullName>
    </submittedName>
</protein>
<feature type="compositionally biased region" description="Basic and acidic residues" evidence="1">
    <location>
        <begin position="425"/>
        <end position="444"/>
    </location>
</feature>
<dbReference type="OrthoDB" id="5432at2759"/>
<sequence length="466" mass="50872">MRSTAPTAWHTGAVTEVFECRNRRRVTQKGKQNRSVGTGARVRPTKDDLLGDVPRCQQRIKVISFTKHAEELKDTCKPGFGNCQCLPEWLYMKRTDKTVENNHVHTHDIDLLDRYKRSDALMYYSKLKIEEGYSYSAVLRYVHERYGPVTQQAYHLSKADVGNVSRPWRLQNKDVELKTEVEEESYEQKRRRECLDAIESTTQGALAKALAEVCRQIPQAVDIAAPFMEFPERDGDAESPGIVEGNDLVVSPPGIPTKKMILSEGFQGANTTPTSAQPVSAPSGPDGGVSQASQSAHALTSSTGATQSPPGPSTQTSAPHPMLPPPPPTRPPIPAAAISTDPETTSQAFISESSRTSQFAVPYQASRRVLPPPVRTSTSAQLWPPASITQPLARRTGNVVQPLSGSASSPGPRPSWAVSTVPQKRPIDAVRGDRDRPSPDKRTLVEEISAQLRDELRGSSSVSSAP</sequence>
<name>A0A9Q8PHT4_PASFU</name>
<feature type="compositionally biased region" description="Pro residues" evidence="1">
    <location>
        <begin position="321"/>
        <end position="334"/>
    </location>
</feature>
<reference evidence="2" key="2">
    <citation type="journal article" date="2022" name="Microb. Genom.">
        <title>A chromosome-scale genome assembly of the tomato pathogen Cladosporium fulvum reveals a compartmentalized genome architecture and the presence of a dispensable chromosome.</title>
        <authorList>
            <person name="Zaccaron A.Z."/>
            <person name="Chen L.H."/>
            <person name="Samaras A."/>
            <person name="Stergiopoulos I."/>
        </authorList>
    </citation>
    <scope>NUCLEOTIDE SEQUENCE</scope>
    <source>
        <strain evidence="2">Race5_Kim</strain>
    </source>
</reference>
<feature type="compositionally biased region" description="Polar residues" evidence="1">
    <location>
        <begin position="290"/>
        <end position="317"/>
    </location>
</feature>
<evidence type="ECO:0000313" key="2">
    <source>
        <dbReference type="EMBL" id="UJO22672.1"/>
    </source>
</evidence>